<evidence type="ECO:0000256" key="1">
    <source>
        <dbReference type="SAM" id="Phobius"/>
    </source>
</evidence>
<feature type="transmembrane region" description="Helical" evidence="1">
    <location>
        <begin position="42"/>
        <end position="62"/>
    </location>
</feature>
<comment type="caution">
    <text evidence="2">The sequence shown here is derived from an EMBL/GenBank/DDBJ whole genome shotgun (WGS) entry which is preliminary data.</text>
</comment>
<keyword evidence="1" id="KW-0472">Membrane</keyword>
<name>A0ABR9LNH8_9ACTN</name>
<reference evidence="2 3" key="1">
    <citation type="submission" date="2020-10" db="EMBL/GenBank/DDBJ databases">
        <title>Sequencing the genomes of 1000 actinobacteria strains.</title>
        <authorList>
            <person name="Klenk H.-P."/>
        </authorList>
    </citation>
    <scope>NUCLEOTIDE SEQUENCE [LARGE SCALE GENOMIC DNA]</scope>
    <source>
        <strain evidence="2 3">DSM 43173</strain>
    </source>
</reference>
<keyword evidence="1" id="KW-0812">Transmembrane</keyword>
<dbReference type="Proteomes" id="UP000633509">
    <property type="component" value="Unassembled WGS sequence"/>
</dbReference>
<keyword evidence="3" id="KW-1185">Reference proteome</keyword>
<keyword evidence="1" id="KW-1133">Transmembrane helix</keyword>
<protein>
    <submittedName>
        <fullName evidence="2">ABC-type multidrug transport system permease subunit</fullName>
    </submittedName>
</protein>
<proteinExistence type="predicted"/>
<evidence type="ECO:0000313" key="3">
    <source>
        <dbReference type="Proteomes" id="UP000633509"/>
    </source>
</evidence>
<accession>A0ABR9LNH8</accession>
<feature type="transmembrane region" description="Helical" evidence="1">
    <location>
        <begin position="68"/>
        <end position="89"/>
    </location>
</feature>
<dbReference type="EMBL" id="JADBEK010000001">
    <property type="protein sequence ID" value="MBE1582218.1"/>
    <property type="molecule type" value="Genomic_DNA"/>
</dbReference>
<gene>
    <name evidence="2" type="ORF">H4W80_000476</name>
</gene>
<organism evidence="2 3">
    <name type="scientific">Nonomuraea angiospora</name>
    <dbReference type="NCBI Taxonomy" id="46172"/>
    <lineage>
        <taxon>Bacteria</taxon>
        <taxon>Bacillati</taxon>
        <taxon>Actinomycetota</taxon>
        <taxon>Actinomycetes</taxon>
        <taxon>Streptosporangiales</taxon>
        <taxon>Streptosporangiaceae</taxon>
        <taxon>Nonomuraea</taxon>
    </lineage>
</organism>
<sequence length="90" mass="9458">MAGLWSLSKVLFGFNQVFLAMALLGFSAAGAGAGLIPAWHMWLGYVSAALLFVSSLVSPYNAEGANRLGPVGLIGWLGWIATYSVTLLLL</sequence>
<evidence type="ECO:0000313" key="2">
    <source>
        <dbReference type="EMBL" id="MBE1582218.1"/>
    </source>
</evidence>
<dbReference type="RefSeq" id="WP_192783535.1">
    <property type="nucleotide sequence ID" value="NZ_JADBEK010000001.1"/>
</dbReference>
<feature type="transmembrane region" description="Helical" evidence="1">
    <location>
        <begin position="12"/>
        <end position="35"/>
    </location>
</feature>